<dbReference type="PANTHER" id="PTHR34861:SF10">
    <property type="entry name" value="CYCLASE"/>
    <property type="match status" value="1"/>
</dbReference>
<accession>A0A9P4NG80</accession>
<evidence type="ECO:0000313" key="3">
    <source>
        <dbReference type="Proteomes" id="UP000800235"/>
    </source>
</evidence>
<dbReference type="PANTHER" id="PTHR34861">
    <property type="match status" value="1"/>
</dbReference>
<dbReference type="OrthoDB" id="5396at2759"/>
<dbReference type="GO" id="GO:0004061">
    <property type="term" value="F:arylformamidase activity"/>
    <property type="evidence" value="ECO:0007669"/>
    <property type="project" value="InterPro"/>
</dbReference>
<comment type="similarity">
    <text evidence="1">Belongs to the Cyclase 1 superfamily.</text>
</comment>
<evidence type="ECO:0000313" key="2">
    <source>
        <dbReference type="EMBL" id="KAF2420015.1"/>
    </source>
</evidence>
<evidence type="ECO:0008006" key="4">
    <source>
        <dbReference type="Google" id="ProtNLM"/>
    </source>
</evidence>
<gene>
    <name evidence="2" type="ORF">EJ08DRAFT_653937</name>
</gene>
<proteinExistence type="inferred from homology"/>
<comment type="caution">
    <text evidence="2">The sequence shown here is derived from an EMBL/GenBank/DDBJ whole genome shotgun (WGS) entry which is preliminary data.</text>
</comment>
<dbReference type="SUPFAM" id="SSF102198">
    <property type="entry name" value="Putative cyclase"/>
    <property type="match status" value="1"/>
</dbReference>
<dbReference type="GO" id="GO:0019441">
    <property type="term" value="P:L-tryptophan catabolic process to kynurenine"/>
    <property type="evidence" value="ECO:0007669"/>
    <property type="project" value="InterPro"/>
</dbReference>
<dbReference type="AlphaFoldDB" id="A0A9P4NG80"/>
<evidence type="ECO:0000256" key="1">
    <source>
        <dbReference type="ARBA" id="ARBA00007865"/>
    </source>
</evidence>
<dbReference type="InterPro" id="IPR037175">
    <property type="entry name" value="KFase_sf"/>
</dbReference>
<protein>
    <recommendedName>
        <fullName evidence="4">Cyclase</fullName>
    </recommendedName>
</protein>
<sequence>MADNKATPNSRLTQIKDFLTGNKTASTLPWDPNSTIFPTRKELPTIVGAPEQAAWVWGEDDYIGRLNLLTPTRVAAAAKEIRTGDIVPVNLPLDCPKVPAFNREPFRHEIKVLTENIAYDDIYHLNTQSGTQWDGFRHFAHIPTQTFYNGTKGTDITGPTANLKCSMHHWAEHGIAGRGVLLDYRSYAESKGIHYNPFDTYGITYTELAACGKHQGIDIRPTSQGGDIKIGDILFIRSGWTQQFHLKTPSERSDLALCAHGPGVDEGQRYVGVAQEEEMLDWLHDCYFAAVAGDAPSFESWPTKETYYLHEFILALWGMPLGEMLDLERLSEKCKERRHWFFFFGSCPANVPGGVGSHVNGQAIL</sequence>
<dbReference type="Gene3D" id="3.50.30.50">
    <property type="entry name" value="Putative cyclase"/>
    <property type="match status" value="1"/>
</dbReference>
<dbReference type="EMBL" id="MU007114">
    <property type="protein sequence ID" value="KAF2420015.1"/>
    <property type="molecule type" value="Genomic_DNA"/>
</dbReference>
<dbReference type="Proteomes" id="UP000800235">
    <property type="component" value="Unassembled WGS sequence"/>
</dbReference>
<dbReference type="Pfam" id="PF04199">
    <property type="entry name" value="Cyclase"/>
    <property type="match status" value="1"/>
</dbReference>
<name>A0A9P4NG80_9PEZI</name>
<dbReference type="InterPro" id="IPR007325">
    <property type="entry name" value="KFase/CYL"/>
</dbReference>
<reference evidence="2" key="1">
    <citation type="journal article" date="2020" name="Stud. Mycol.">
        <title>101 Dothideomycetes genomes: a test case for predicting lifestyles and emergence of pathogens.</title>
        <authorList>
            <person name="Haridas S."/>
            <person name="Albert R."/>
            <person name="Binder M."/>
            <person name="Bloem J."/>
            <person name="Labutti K."/>
            <person name="Salamov A."/>
            <person name="Andreopoulos B."/>
            <person name="Baker S."/>
            <person name="Barry K."/>
            <person name="Bills G."/>
            <person name="Bluhm B."/>
            <person name="Cannon C."/>
            <person name="Castanera R."/>
            <person name="Culley D."/>
            <person name="Daum C."/>
            <person name="Ezra D."/>
            <person name="Gonzalez J."/>
            <person name="Henrissat B."/>
            <person name="Kuo A."/>
            <person name="Liang C."/>
            <person name="Lipzen A."/>
            <person name="Lutzoni F."/>
            <person name="Magnuson J."/>
            <person name="Mondo S."/>
            <person name="Nolan M."/>
            <person name="Ohm R."/>
            <person name="Pangilinan J."/>
            <person name="Park H.-J."/>
            <person name="Ramirez L."/>
            <person name="Alfaro M."/>
            <person name="Sun H."/>
            <person name="Tritt A."/>
            <person name="Yoshinaga Y."/>
            <person name="Zwiers L.-H."/>
            <person name="Turgeon B."/>
            <person name="Goodwin S."/>
            <person name="Spatafora J."/>
            <person name="Crous P."/>
            <person name="Grigoriev I."/>
        </authorList>
    </citation>
    <scope>NUCLEOTIDE SEQUENCE</scope>
    <source>
        <strain evidence="2">CBS 130266</strain>
    </source>
</reference>
<keyword evidence="3" id="KW-1185">Reference proteome</keyword>
<organism evidence="2 3">
    <name type="scientific">Tothia fuscella</name>
    <dbReference type="NCBI Taxonomy" id="1048955"/>
    <lineage>
        <taxon>Eukaryota</taxon>
        <taxon>Fungi</taxon>
        <taxon>Dikarya</taxon>
        <taxon>Ascomycota</taxon>
        <taxon>Pezizomycotina</taxon>
        <taxon>Dothideomycetes</taxon>
        <taxon>Pleosporomycetidae</taxon>
        <taxon>Venturiales</taxon>
        <taxon>Cylindrosympodiaceae</taxon>
        <taxon>Tothia</taxon>
    </lineage>
</organism>